<proteinExistence type="predicted"/>
<evidence type="ECO:0000313" key="1">
    <source>
        <dbReference type="EMBL" id="KAF8411850.1"/>
    </source>
</evidence>
<name>A0A834ZUW0_TETSI</name>
<sequence>MHATGEKEPFEIIPDKTEYLTIEVDEDSKHCRDKYATYLQLINFFLKGRWQREKSLRRALIHTQATPSHPFRRRFVEDSSSRERTTSPTSFIAPATFPPPTFFRIRDIPLSDHPLRRNHLLRQVSSPPTSHPSPFSRYPLFLGSKFFFLPLALHDSLLFIQIRIYRSRSSDLDLQI</sequence>
<keyword evidence="2" id="KW-1185">Reference proteome</keyword>
<dbReference type="EMBL" id="JABCRI010000002">
    <property type="protein sequence ID" value="KAF8411850.1"/>
    <property type="molecule type" value="Genomic_DNA"/>
</dbReference>
<dbReference type="AlphaFoldDB" id="A0A834ZUW0"/>
<organism evidence="1 2">
    <name type="scientific">Tetracentron sinense</name>
    <name type="common">Spur-leaf</name>
    <dbReference type="NCBI Taxonomy" id="13715"/>
    <lineage>
        <taxon>Eukaryota</taxon>
        <taxon>Viridiplantae</taxon>
        <taxon>Streptophyta</taxon>
        <taxon>Embryophyta</taxon>
        <taxon>Tracheophyta</taxon>
        <taxon>Spermatophyta</taxon>
        <taxon>Magnoliopsida</taxon>
        <taxon>Trochodendrales</taxon>
        <taxon>Trochodendraceae</taxon>
        <taxon>Tetracentron</taxon>
    </lineage>
</organism>
<protein>
    <submittedName>
        <fullName evidence="1">Uncharacterized protein</fullName>
    </submittedName>
</protein>
<comment type="caution">
    <text evidence="1">The sequence shown here is derived from an EMBL/GenBank/DDBJ whole genome shotgun (WGS) entry which is preliminary data.</text>
</comment>
<evidence type="ECO:0000313" key="2">
    <source>
        <dbReference type="Proteomes" id="UP000655225"/>
    </source>
</evidence>
<reference evidence="1 2" key="1">
    <citation type="submission" date="2020-04" db="EMBL/GenBank/DDBJ databases">
        <title>Plant Genome Project.</title>
        <authorList>
            <person name="Zhang R.-G."/>
        </authorList>
    </citation>
    <scope>NUCLEOTIDE SEQUENCE [LARGE SCALE GENOMIC DNA]</scope>
    <source>
        <strain evidence="1">YNK0</strain>
        <tissue evidence="1">Leaf</tissue>
    </source>
</reference>
<accession>A0A834ZUW0</accession>
<gene>
    <name evidence="1" type="ORF">HHK36_004409</name>
</gene>
<dbReference type="Proteomes" id="UP000655225">
    <property type="component" value="Unassembled WGS sequence"/>
</dbReference>